<dbReference type="SUPFAM" id="SSF52980">
    <property type="entry name" value="Restriction endonuclease-like"/>
    <property type="match status" value="1"/>
</dbReference>
<evidence type="ECO:0000256" key="7">
    <source>
        <dbReference type="SAM" id="MobiDB-lite"/>
    </source>
</evidence>
<keyword evidence="9" id="KW-1185">Reference proteome</keyword>
<dbReference type="EMBL" id="JARRAG010000002">
    <property type="protein sequence ID" value="MDG3007537.1"/>
    <property type="molecule type" value="Genomic_DNA"/>
</dbReference>
<keyword evidence="2 8" id="KW-0255">Endonuclease</keyword>
<dbReference type="InterPro" id="IPR004603">
    <property type="entry name" value="DNA_mismatch_endonuc_vsr"/>
</dbReference>
<evidence type="ECO:0000313" key="8">
    <source>
        <dbReference type="EMBL" id="MDG3007537.1"/>
    </source>
</evidence>
<comment type="caution">
    <text evidence="8">The sequence shown here is derived from an EMBL/GenBank/DDBJ whole genome shotgun (WGS) entry which is preliminary data.</text>
</comment>
<evidence type="ECO:0000256" key="5">
    <source>
        <dbReference type="ARBA" id="ARBA00023204"/>
    </source>
</evidence>
<sequence>MVDNLTPDQRRRTMQAVQGKNTSLERKVSSAFHRLGWRYRRNYKLLPGKSDFVFTKARVVVFVDGDFWHGWRYPQWKHKLSDFWRAKIERNRARDRRNFALLRRRGWAVLRLWGHDVEKNLDASIERVRVLLERARAAEEQS</sequence>
<dbReference type="Gene3D" id="3.40.960.10">
    <property type="entry name" value="VSR Endonuclease"/>
    <property type="match status" value="1"/>
</dbReference>
<protein>
    <submittedName>
        <fullName evidence="8">Very short patch repair endonuclease</fullName>
    </submittedName>
</protein>
<evidence type="ECO:0000256" key="1">
    <source>
        <dbReference type="ARBA" id="ARBA00022722"/>
    </source>
</evidence>
<dbReference type="Pfam" id="PF03852">
    <property type="entry name" value="Vsr"/>
    <property type="match status" value="1"/>
</dbReference>
<name>A0ABT6FIY0_9BACT</name>
<proteinExistence type="inferred from homology"/>
<gene>
    <name evidence="8" type="ORF">PZE19_27560</name>
</gene>
<evidence type="ECO:0000313" key="9">
    <source>
        <dbReference type="Proteomes" id="UP001216907"/>
    </source>
</evidence>
<keyword evidence="1" id="KW-0540">Nuclease</keyword>
<comment type="similarity">
    <text evidence="6">Belongs to the Vsr family.</text>
</comment>
<evidence type="ECO:0000256" key="4">
    <source>
        <dbReference type="ARBA" id="ARBA00022801"/>
    </source>
</evidence>
<keyword evidence="4" id="KW-0378">Hydrolase</keyword>
<dbReference type="NCBIfam" id="TIGR00632">
    <property type="entry name" value="vsr"/>
    <property type="match status" value="1"/>
</dbReference>
<dbReference type="GO" id="GO:0004519">
    <property type="term" value="F:endonuclease activity"/>
    <property type="evidence" value="ECO:0007669"/>
    <property type="project" value="UniProtKB-KW"/>
</dbReference>
<evidence type="ECO:0000256" key="2">
    <source>
        <dbReference type="ARBA" id="ARBA00022759"/>
    </source>
</evidence>
<dbReference type="InterPro" id="IPR011335">
    <property type="entry name" value="Restrct_endonuc-II-like"/>
</dbReference>
<organism evidence="8 9">
    <name type="scientific">Paludisphaera mucosa</name>
    <dbReference type="NCBI Taxonomy" id="3030827"/>
    <lineage>
        <taxon>Bacteria</taxon>
        <taxon>Pseudomonadati</taxon>
        <taxon>Planctomycetota</taxon>
        <taxon>Planctomycetia</taxon>
        <taxon>Isosphaerales</taxon>
        <taxon>Isosphaeraceae</taxon>
        <taxon>Paludisphaera</taxon>
    </lineage>
</organism>
<reference evidence="8 9" key="1">
    <citation type="submission" date="2023-03" db="EMBL/GenBank/DDBJ databases">
        <title>Paludisphaera mucosa sp. nov. a novel planctomycete from northern fen.</title>
        <authorList>
            <person name="Ivanova A."/>
        </authorList>
    </citation>
    <scope>NUCLEOTIDE SEQUENCE [LARGE SCALE GENOMIC DNA]</scope>
    <source>
        <strain evidence="8 9">Pla2</strain>
    </source>
</reference>
<dbReference type="CDD" id="cd00221">
    <property type="entry name" value="Vsr"/>
    <property type="match status" value="1"/>
</dbReference>
<keyword evidence="3" id="KW-0227">DNA damage</keyword>
<feature type="region of interest" description="Disordered" evidence="7">
    <location>
        <begin position="1"/>
        <end position="20"/>
    </location>
</feature>
<keyword evidence="5" id="KW-0234">DNA repair</keyword>
<dbReference type="Proteomes" id="UP001216907">
    <property type="component" value="Unassembled WGS sequence"/>
</dbReference>
<accession>A0ABT6FIY0</accession>
<dbReference type="RefSeq" id="WP_277863815.1">
    <property type="nucleotide sequence ID" value="NZ_JARRAG010000002.1"/>
</dbReference>
<evidence type="ECO:0000256" key="3">
    <source>
        <dbReference type="ARBA" id="ARBA00022763"/>
    </source>
</evidence>
<evidence type="ECO:0000256" key="6">
    <source>
        <dbReference type="ARBA" id="ARBA00029466"/>
    </source>
</evidence>